<sequence length="168" mass="18839">MEPLDPFWPKSNEAKGGSPPATRPGGSQTTSGPPEPNFGPNLNNCKNGQKDPRTQAGHYLRSSRDSPQFRGRPLLHQCILYQRIQAWCIYGIIYHYAPFSLRNPMVMFLGHNYVFPFEVSKSITHFEGRVISNSLLQSLAATRRALGDPNHLVLQEFGFMFFSGLSQG</sequence>
<gene>
    <name evidence="2" type="ORF">O181_053361</name>
</gene>
<keyword evidence="3" id="KW-1185">Reference proteome</keyword>
<dbReference type="AlphaFoldDB" id="A0A9Q3E0A6"/>
<dbReference type="Proteomes" id="UP000765509">
    <property type="component" value="Unassembled WGS sequence"/>
</dbReference>
<organism evidence="2 3">
    <name type="scientific">Austropuccinia psidii MF-1</name>
    <dbReference type="NCBI Taxonomy" id="1389203"/>
    <lineage>
        <taxon>Eukaryota</taxon>
        <taxon>Fungi</taxon>
        <taxon>Dikarya</taxon>
        <taxon>Basidiomycota</taxon>
        <taxon>Pucciniomycotina</taxon>
        <taxon>Pucciniomycetes</taxon>
        <taxon>Pucciniales</taxon>
        <taxon>Sphaerophragmiaceae</taxon>
        <taxon>Austropuccinia</taxon>
    </lineage>
</organism>
<feature type="region of interest" description="Disordered" evidence="1">
    <location>
        <begin position="1"/>
        <end position="67"/>
    </location>
</feature>
<evidence type="ECO:0000313" key="3">
    <source>
        <dbReference type="Proteomes" id="UP000765509"/>
    </source>
</evidence>
<evidence type="ECO:0000313" key="2">
    <source>
        <dbReference type="EMBL" id="MBW0513646.1"/>
    </source>
</evidence>
<evidence type="ECO:0000256" key="1">
    <source>
        <dbReference type="SAM" id="MobiDB-lite"/>
    </source>
</evidence>
<proteinExistence type="predicted"/>
<accession>A0A9Q3E0A6</accession>
<comment type="caution">
    <text evidence="2">The sequence shown here is derived from an EMBL/GenBank/DDBJ whole genome shotgun (WGS) entry which is preliminary data.</text>
</comment>
<name>A0A9Q3E0A6_9BASI</name>
<protein>
    <submittedName>
        <fullName evidence="2">Uncharacterized protein</fullName>
    </submittedName>
</protein>
<reference evidence="2" key="1">
    <citation type="submission" date="2021-03" db="EMBL/GenBank/DDBJ databases">
        <title>Draft genome sequence of rust myrtle Austropuccinia psidii MF-1, a brazilian biotype.</title>
        <authorList>
            <person name="Quecine M.C."/>
            <person name="Pachon D.M.R."/>
            <person name="Bonatelli M.L."/>
            <person name="Correr F.H."/>
            <person name="Franceschini L.M."/>
            <person name="Leite T.F."/>
            <person name="Margarido G.R.A."/>
            <person name="Almeida C.A."/>
            <person name="Ferrarezi J.A."/>
            <person name="Labate C.A."/>
        </authorList>
    </citation>
    <scope>NUCLEOTIDE SEQUENCE</scope>
    <source>
        <strain evidence="2">MF-1</strain>
    </source>
</reference>
<dbReference type="EMBL" id="AVOT02023562">
    <property type="protein sequence ID" value="MBW0513646.1"/>
    <property type="molecule type" value="Genomic_DNA"/>
</dbReference>